<accession>X1TM36</accession>
<proteinExistence type="predicted"/>
<protein>
    <submittedName>
        <fullName evidence="1">Uncharacterized protein</fullName>
    </submittedName>
</protein>
<comment type="caution">
    <text evidence="1">The sequence shown here is derived from an EMBL/GenBank/DDBJ whole genome shotgun (WGS) entry which is preliminary data.</text>
</comment>
<sequence length="71" mass="8225">MIKIITEILVNGKKPSQIYNWMIQLNPERAHQWHPAHVGGTHTRDHKETNNILKVGDTVQFEEQIGDLKIN</sequence>
<dbReference type="AlphaFoldDB" id="X1TM36"/>
<name>X1TM36_9ZZZZ</name>
<gene>
    <name evidence="1" type="ORF">S12H4_32690</name>
</gene>
<organism evidence="1">
    <name type="scientific">marine sediment metagenome</name>
    <dbReference type="NCBI Taxonomy" id="412755"/>
    <lineage>
        <taxon>unclassified sequences</taxon>
        <taxon>metagenomes</taxon>
        <taxon>ecological metagenomes</taxon>
    </lineage>
</organism>
<dbReference type="EMBL" id="BARW01019188">
    <property type="protein sequence ID" value="GAI92421.1"/>
    <property type="molecule type" value="Genomic_DNA"/>
</dbReference>
<reference evidence="1" key="1">
    <citation type="journal article" date="2014" name="Front. Microbiol.">
        <title>High frequency of phylogenetically diverse reductive dehalogenase-homologous genes in deep subseafloor sedimentary metagenomes.</title>
        <authorList>
            <person name="Kawai M."/>
            <person name="Futagami T."/>
            <person name="Toyoda A."/>
            <person name="Takaki Y."/>
            <person name="Nishi S."/>
            <person name="Hori S."/>
            <person name="Arai W."/>
            <person name="Tsubouchi T."/>
            <person name="Morono Y."/>
            <person name="Uchiyama I."/>
            <person name="Ito T."/>
            <person name="Fujiyama A."/>
            <person name="Inagaki F."/>
            <person name="Takami H."/>
        </authorList>
    </citation>
    <scope>NUCLEOTIDE SEQUENCE</scope>
    <source>
        <strain evidence="1">Expedition CK06-06</strain>
    </source>
</reference>
<evidence type="ECO:0000313" key="1">
    <source>
        <dbReference type="EMBL" id="GAI92421.1"/>
    </source>
</evidence>
<feature type="non-terminal residue" evidence="1">
    <location>
        <position position="71"/>
    </location>
</feature>